<dbReference type="TCDB" id="1.I.1.1.4">
    <property type="family name" value="the nuclear pore complex (npc) family"/>
</dbReference>
<reference evidence="2" key="2">
    <citation type="submission" date="2010-02" db="EMBL/GenBank/DDBJ databases">
        <authorList>
            <person name="Iwamoto M."/>
            <person name="Haraguchi T."/>
        </authorList>
    </citation>
    <scope>NUCLEOTIDE SEQUENCE</scope>
    <source>
        <strain evidence="2">B strain</strain>
    </source>
</reference>
<protein>
    <submittedName>
        <fullName evidence="2">Nucleoporin Nup54</fullName>
    </submittedName>
</protein>
<sequence>MFPQTNIFGGNQGATGGGLFNNNQGGAMNQGMQQGGLFTQQQTGLNNTFGVQPQQQQPQLGYFNQMQTINPNPQMTGFNQAEKNKQDVFLVLKHHRFIMDYQKNYHRLLTLIQDVCQKTNQNLVQETQKLGEGKVTTNNPNTTIQGIANPANNNQQQVVVKGINTENIEQTSQNLEKIREKNELIFAKLFEIHCLIERIASNANTIERDSNAEMRLFRQFNDIDSSITHQNQKLIDLNQKIIDAKNNQAGGELNTNNNQNSSAREQNGSINNQNITKKKQVLIDMLGQIKKGVEIIKEQHQEDSKDFEILIKKLNQSRTHPF</sequence>
<organism evidence="2">
    <name type="scientific">Tetrahymena thermophila</name>
    <dbReference type="NCBI Taxonomy" id="5911"/>
    <lineage>
        <taxon>Eukaryota</taxon>
        <taxon>Sar</taxon>
        <taxon>Alveolata</taxon>
        <taxon>Ciliophora</taxon>
        <taxon>Intramacronucleata</taxon>
        <taxon>Oligohymenophorea</taxon>
        <taxon>Hymenostomatida</taxon>
        <taxon>Tetrahymenina</taxon>
        <taxon>Tetrahymenidae</taxon>
        <taxon>Tetrahymena</taxon>
    </lineage>
</organism>
<dbReference type="AlphaFoldDB" id="D3KYX8"/>
<gene>
    <name evidence="2" type="primary">NUP54</name>
</gene>
<feature type="region of interest" description="Disordered" evidence="1">
    <location>
        <begin position="248"/>
        <end position="273"/>
    </location>
</feature>
<reference evidence="2" key="1">
    <citation type="journal article" date="2009" name="Curr. Biol.">
        <title>Two distinct repeat sequences of Nup98 nucleoporins characterize dual nuclei in the binucleated ciliate tetrahymena.</title>
        <authorList>
            <person name="Iwamoto M."/>
            <person name="Mori C."/>
            <person name="Kojidani T."/>
            <person name="Bunai F."/>
            <person name="Hori T."/>
            <person name="Fukagawa T."/>
            <person name="Hiraoka Y."/>
            <person name="Haraguchi T."/>
        </authorList>
    </citation>
    <scope>NUCLEOTIDE SEQUENCE</scope>
    <source>
        <strain evidence="2">B strain</strain>
    </source>
</reference>
<proteinExistence type="evidence at transcript level"/>
<dbReference type="OMA" id="FRQFNDI"/>
<accession>D3KYX8</accession>
<name>D3KYX8_TETTH</name>
<evidence type="ECO:0000313" key="2">
    <source>
        <dbReference type="EMBL" id="BAI77726.1"/>
    </source>
</evidence>
<dbReference type="EMBL" id="AB547470">
    <property type="protein sequence ID" value="BAI77726.1"/>
    <property type="molecule type" value="mRNA"/>
</dbReference>
<evidence type="ECO:0000256" key="1">
    <source>
        <dbReference type="SAM" id="MobiDB-lite"/>
    </source>
</evidence>